<gene>
    <name evidence="2" type="ORF">AZ34_04705</name>
</gene>
<protein>
    <submittedName>
        <fullName evidence="2">Uncharacterized protein</fullName>
    </submittedName>
</protein>
<evidence type="ECO:0000313" key="3">
    <source>
        <dbReference type="Proteomes" id="UP000023268"/>
    </source>
</evidence>
<dbReference type="Proteomes" id="UP000023268">
    <property type="component" value="Unassembled WGS sequence"/>
</dbReference>
<evidence type="ECO:0000256" key="1">
    <source>
        <dbReference type="SAM" id="MobiDB-lite"/>
    </source>
</evidence>
<dbReference type="AlphaFoldDB" id="A0A016XNK9"/>
<reference evidence="2 3" key="1">
    <citation type="submission" date="2014-02" db="EMBL/GenBank/DDBJ databases">
        <title>Draft Genome of Hylemonella gracilis isolated from the Niagara River.</title>
        <authorList>
            <person name="Pawlowski D.R."/>
            <person name="Koudelka G.B."/>
        </authorList>
    </citation>
    <scope>NUCLEOTIDE SEQUENCE [LARGE SCALE GENOMIC DNA]</scope>
    <source>
        <strain evidence="2 3">Niagara R</strain>
    </source>
</reference>
<name>A0A016XNK9_9BURK</name>
<accession>A0A016XNK9</accession>
<sequence length="119" mass="12645">MRRWPIAILTLHFFASVVLFAFGQFHALGQDIPDRVFAGSSSTEASGATHPQQHVEQLDLTPDHGLTDGQPDLPDTVQAHVSGHSTDRAPGQPSTSAPLKFAPPTLEGLQRPPCACAVA</sequence>
<evidence type="ECO:0000313" key="2">
    <source>
        <dbReference type="EMBL" id="EYC52803.1"/>
    </source>
</evidence>
<dbReference type="RefSeq" id="WP_035605306.1">
    <property type="nucleotide sequence ID" value="NZ_JEMG01000001.1"/>
</dbReference>
<organism evidence="2 3">
    <name type="scientific">Hylemonella gracilis str. Niagara R</name>
    <dbReference type="NCBI Taxonomy" id="1458275"/>
    <lineage>
        <taxon>Bacteria</taxon>
        <taxon>Pseudomonadati</taxon>
        <taxon>Pseudomonadota</taxon>
        <taxon>Betaproteobacteria</taxon>
        <taxon>Burkholderiales</taxon>
        <taxon>Comamonadaceae</taxon>
        <taxon>Hylemonella</taxon>
    </lineage>
</organism>
<comment type="caution">
    <text evidence="2">The sequence shown here is derived from an EMBL/GenBank/DDBJ whole genome shotgun (WGS) entry which is preliminary data.</text>
</comment>
<proteinExistence type="predicted"/>
<dbReference type="STRING" id="1458275.AZ34_04705"/>
<feature type="region of interest" description="Disordered" evidence="1">
    <location>
        <begin position="60"/>
        <end position="109"/>
    </location>
</feature>
<dbReference type="EMBL" id="JEMG01000001">
    <property type="protein sequence ID" value="EYC52803.1"/>
    <property type="molecule type" value="Genomic_DNA"/>
</dbReference>